<keyword evidence="6" id="KW-1185">Reference proteome</keyword>
<dbReference type="STRING" id="206665.SAMN04488516_10620"/>
<evidence type="ECO:0000256" key="3">
    <source>
        <dbReference type="ARBA" id="ARBA00022801"/>
    </source>
</evidence>
<dbReference type="NCBIfam" id="TIGR00010">
    <property type="entry name" value="YchF/TatD family DNA exonuclease"/>
    <property type="match status" value="1"/>
</dbReference>
<dbReference type="CDD" id="cd01310">
    <property type="entry name" value="TatD_DNAse"/>
    <property type="match status" value="1"/>
</dbReference>
<dbReference type="Pfam" id="PF01026">
    <property type="entry name" value="TatD_DNase"/>
    <property type="match status" value="1"/>
</dbReference>
<dbReference type="InterPro" id="IPR018228">
    <property type="entry name" value="DNase_TatD-rel_CS"/>
</dbReference>
<feature type="binding site" evidence="4">
    <location>
        <position position="168"/>
    </location>
    <ligand>
        <name>a divalent metal cation</name>
        <dbReference type="ChEBI" id="CHEBI:60240"/>
        <label>2</label>
    </ligand>
</feature>
<comment type="similarity">
    <text evidence="1">Belongs to the metallo-dependent hydrolases superfamily. TatD-type hydrolase family.</text>
</comment>
<accession>A0A1H0DVN5</accession>
<feature type="binding site" evidence="4">
    <location>
        <position position="109"/>
    </location>
    <ligand>
        <name>a divalent metal cation</name>
        <dbReference type="ChEBI" id="CHEBI:60240"/>
        <label>1</label>
    </ligand>
</feature>
<dbReference type="GO" id="GO:0005829">
    <property type="term" value="C:cytosol"/>
    <property type="evidence" value="ECO:0007669"/>
    <property type="project" value="TreeGrafter"/>
</dbReference>
<evidence type="ECO:0000256" key="1">
    <source>
        <dbReference type="ARBA" id="ARBA00009275"/>
    </source>
</evidence>
<evidence type="ECO:0000313" key="5">
    <source>
        <dbReference type="EMBL" id="SDN74103.1"/>
    </source>
</evidence>
<dbReference type="OrthoDB" id="9810005at2"/>
<dbReference type="GO" id="GO:0046872">
    <property type="term" value="F:metal ion binding"/>
    <property type="evidence" value="ECO:0007669"/>
    <property type="project" value="UniProtKB-KW"/>
</dbReference>
<dbReference type="PANTHER" id="PTHR46124:SF2">
    <property type="entry name" value="D-AMINOACYL-TRNA DEACYLASE"/>
    <property type="match status" value="1"/>
</dbReference>
<feature type="binding site" evidence="4">
    <location>
        <position position="24"/>
    </location>
    <ligand>
        <name>a divalent metal cation</name>
        <dbReference type="ChEBI" id="CHEBI:60240"/>
        <label>1</label>
    </ligand>
</feature>
<dbReference type="PROSITE" id="PS01090">
    <property type="entry name" value="TATD_2"/>
    <property type="match status" value="1"/>
</dbReference>
<dbReference type="InterPro" id="IPR032466">
    <property type="entry name" value="Metal_Hydrolase"/>
</dbReference>
<dbReference type="InterPro" id="IPR001130">
    <property type="entry name" value="TatD-like"/>
</dbReference>
<evidence type="ECO:0000256" key="4">
    <source>
        <dbReference type="PIRSR" id="PIRSR005902-1"/>
    </source>
</evidence>
<keyword evidence="2 4" id="KW-0479">Metal-binding</keyword>
<name>A0A1H0DVN5_9BACT</name>
<dbReference type="AlphaFoldDB" id="A0A1H0DVN5"/>
<evidence type="ECO:0000313" key="6">
    <source>
        <dbReference type="Proteomes" id="UP000199602"/>
    </source>
</evidence>
<dbReference type="Gene3D" id="3.20.20.140">
    <property type="entry name" value="Metal-dependent hydrolases"/>
    <property type="match status" value="1"/>
</dbReference>
<dbReference type="Proteomes" id="UP000199602">
    <property type="component" value="Unassembled WGS sequence"/>
</dbReference>
<reference evidence="5 6" key="1">
    <citation type="submission" date="2016-10" db="EMBL/GenBank/DDBJ databases">
        <authorList>
            <person name="de Groot N.N."/>
        </authorList>
    </citation>
    <scope>NUCLEOTIDE SEQUENCE [LARGE SCALE GENOMIC DNA]</scope>
    <source>
        <strain evidence="5 6">DSM 15269</strain>
    </source>
</reference>
<dbReference type="GO" id="GO:0004536">
    <property type="term" value="F:DNA nuclease activity"/>
    <property type="evidence" value="ECO:0007669"/>
    <property type="project" value="InterPro"/>
</dbReference>
<dbReference type="PIRSF" id="PIRSF005902">
    <property type="entry name" value="DNase_TatD"/>
    <property type="match status" value="1"/>
</dbReference>
<dbReference type="GO" id="GO:0016788">
    <property type="term" value="F:hydrolase activity, acting on ester bonds"/>
    <property type="evidence" value="ECO:0007669"/>
    <property type="project" value="InterPro"/>
</dbReference>
<dbReference type="SUPFAM" id="SSF51556">
    <property type="entry name" value="Metallo-dependent hydrolases"/>
    <property type="match status" value="1"/>
</dbReference>
<gene>
    <name evidence="5" type="ORF">SAMN04488516_10620</name>
</gene>
<dbReference type="PANTHER" id="PTHR46124">
    <property type="entry name" value="D-AMINOACYL-TRNA DEACYLASE"/>
    <property type="match status" value="1"/>
</dbReference>
<organism evidence="5 6">
    <name type="scientific">Desulfonauticus submarinus</name>
    <dbReference type="NCBI Taxonomy" id="206665"/>
    <lineage>
        <taxon>Bacteria</taxon>
        <taxon>Pseudomonadati</taxon>
        <taxon>Thermodesulfobacteriota</taxon>
        <taxon>Desulfovibrionia</taxon>
        <taxon>Desulfovibrionales</taxon>
        <taxon>Desulfonauticaceae</taxon>
        <taxon>Desulfonauticus</taxon>
    </lineage>
</organism>
<feature type="binding site" evidence="4">
    <location>
        <position position="218"/>
    </location>
    <ligand>
        <name>a divalent metal cation</name>
        <dbReference type="ChEBI" id="CHEBI:60240"/>
        <label>1</label>
    </ligand>
</feature>
<dbReference type="InterPro" id="IPR015991">
    <property type="entry name" value="TatD/YcfH-like"/>
</dbReference>
<dbReference type="EMBL" id="FNIN01000006">
    <property type="protein sequence ID" value="SDN74103.1"/>
    <property type="molecule type" value="Genomic_DNA"/>
</dbReference>
<sequence>MSKKSKIDPEDISLPLEGIDTHAHLSLKHFQNDLENVIQKAKKCGIKYIGNVFLSSEEFFNNIDRLQNNKNIFYILGIHPHDAEKLGNIKEIKKIKDICSKYNIKAIGEIGLDYHYNFSKPKFQKEIFEQQIDLALSLNKPIVIHSREAKEDTFSILNNFKIKKCLFHCFSYDKEALDKILENEWYISLPGTITFKKSKQIQDIAKYTPLNRIMLETDSPYLTPEPYRGKRNEPAFIVFSAYKLAEIKQKDVLEIWKQTAINAKFFFDI</sequence>
<evidence type="ECO:0000256" key="2">
    <source>
        <dbReference type="ARBA" id="ARBA00022723"/>
    </source>
</evidence>
<feature type="binding site" evidence="4">
    <location>
        <position position="22"/>
    </location>
    <ligand>
        <name>a divalent metal cation</name>
        <dbReference type="ChEBI" id="CHEBI:60240"/>
        <label>1</label>
    </ligand>
</feature>
<dbReference type="RefSeq" id="WP_092065252.1">
    <property type="nucleotide sequence ID" value="NZ_FNIN01000006.1"/>
</dbReference>
<keyword evidence="3" id="KW-0378">Hydrolase</keyword>
<proteinExistence type="inferred from homology"/>
<protein>
    <submittedName>
        <fullName evidence="5">TatD DNase family protein</fullName>
    </submittedName>
</protein>
<dbReference type="FunFam" id="3.20.20.140:FF:000005">
    <property type="entry name" value="TatD family hydrolase"/>
    <property type="match status" value="1"/>
</dbReference>
<feature type="binding site" evidence="4">
    <location>
        <position position="145"/>
    </location>
    <ligand>
        <name>a divalent metal cation</name>
        <dbReference type="ChEBI" id="CHEBI:60240"/>
        <label>2</label>
    </ligand>
</feature>